<dbReference type="EMBL" id="GL385395">
    <property type="protein sequence ID" value="EJT80239.1"/>
    <property type="molecule type" value="Genomic_DNA"/>
</dbReference>
<feature type="chain" id="PRO_5015094069" description="Secreted protein" evidence="2">
    <location>
        <begin position="21"/>
        <end position="147"/>
    </location>
</feature>
<evidence type="ECO:0000256" key="1">
    <source>
        <dbReference type="SAM" id="MobiDB-lite"/>
    </source>
</evidence>
<dbReference type="Proteomes" id="UP000006039">
    <property type="component" value="Unassembled WGS sequence"/>
</dbReference>
<evidence type="ECO:0000256" key="2">
    <source>
        <dbReference type="SAM" id="SignalP"/>
    </source>
</evidence>
<evidence type="ECO:0000313" key="3">
    <source>
        <dbReference type="EMBL" id="EJT80239.1"/>
    </source>
</evidence>
<name>J3NG49_GAET3</name>
<reference evidence="3" key="3">
    <citation type="submission" date="2010-09" db="EMBL/GenBank/DDBJ databases">
        <title>Annotation of Gaeumannomyces graminis var. tritici R3-111a-1.</title>
        <authorList>
            <consortium name="The Broad Institute Genome Sequencing Platform"/>
            <person name="Ma L.-J."/>
            <person name="Dead R."/>
            <person name="Young S.K."/>
            <person name="Zeng Q."/>
            <person name="Gargeya S."/>
            <person name="Fitzgerald M."/>
            <person name="Haas B."/>
            <person name="Abouelleil A."/>
            <person name="Alvarado L."/>
            <person name="Arachchi H.M."/>
            <person name="Berlin A."/>
            <person name="Brown A."/>
            <person name="Chapman S.B."/>
            <person name="Chen Z."/>
            <person name="Dunbar C."/>
            <person name="Freedman E."/>
            <person name="Gearin G."/>
            <person name="Gellesch M."/>
            <person name="Goldberg J."/>
            <person name="Griggs A."/>
            <person name="Gujja S."/>
            <person name="Heiman D."/>
            <person name="Howarth C."/>
            <person name="Larson L."/>
            <person name="Lui A."/>
            <person name="MacDonald P.J.P."/>
            <person name="Mehta T."/>
            <person name="Montmayeur A."/>
            <person name="Murphy C."/>
            <person name="Neiman D."/>
            <person name="Pearson M."/>
            <person name="Priest M."/>
            <person name="Roberts A."/>
            <person name="Saif S."/>
            <person name="Shea T."/>
            <person name="Shenoy N."/>
            <person name="Sisk P."/>
            <person name="Stolte C."/>
            <person name="Sykes S."/>
            <person name="Yandava C."/>
            <person name="Wortman J."/>
            <person name="Nusbaum C."/>
            <person name="Birren B."/>
        </authorList>
    </citation>
    <scope>NUCLEOTIDE SEQUENCE</scope>
    <source>
        <strain evidence="3">R3-111a-1</strain>
    </source>
</reference>
<dbReference type="HOGENOM" id="CLU_1768174_0_0_1"/>
<dbReference type="AlphaFoldDB" id="J3NG49"/>
<dbReference type="RefSeq" id="XP_009216248.1">
    <property type="nucleotide sequence ID" value="XM_009217984.1"/>
</dbReference>
<dbReference type="GeneID" id="20340700"/>
<keyword evidence="2" id="KW-0732">Signal</keyword>
<feature type="signal peptide" evidence="2">
    <location>
        <begin position="1"/>
        <end position="20"/>
    </location>
</feature>
<reference evidence="4" key="4">
    <citation type="journal article" date="2015" name="G3 (Bethesda)">
        <title>Genome sequences of three phytopathogenic species of the Magnaporthaceae family of fungi.</title>
        <authorList>
            <person name="Okagaki L.H."/>
            <person name="Nunes C.C."/>
            <person name="Sailsbery J."/>
            <person name="Clay B."/>
            <person name="Brown D."/>
            <person name="John T."/>
            <person name="Oh Y."/>
            <person name="Young N."/>
            <person name="Fitzgerald M."/>
            <person name="Haas B.J."/>
            <person name="Zeng Q."/>
            <person name="Young S."/>
            <person name="Adiconis X."/>
            <person name="Fan L."/>
            <person name="Levin J.Z."/>
            <person name="Mitchell T.K."/>
            <person name="Okubara P.A."/>
            <person name="Farman M.L."/>
            <person name="Kohn L.M."/>
            <person name="Birren B."/>
            <person name="Ma L.-J."/>
            <person name="Dean R.A."/>
        </authorList>
    </citation>
    <scope>NUCLEOTIDE SEQUENCE</scope>
    <source>
        <strain evidence="4">R3-111a-1</strain>
    </source>
</reference>
<proteinExistence type="predicted"/>
<dbReference type="VEuPathDB" id="FungiDB:GGTG_00242"/>
<feature type="compositionally biased region" description="Basic residues" evidence="1">
    <location>
        <begin position="58"/>
        <end position="67"/>
    </location>
</feature>
<keyword evidence="5" id="KW-1185">Reference proteome</keyword>
<sequence length="147" mass="16435">MMMSMTTLWALELWSSACKSDYARCSILSRWDDGDKSRKAPEYFSRGKRAPAASTPVHARHSGRRALQRAEEAGKSILHSPQPPSSHSPSIPLGLGWAGLGHGWESRRFRLPQTPRLLVPARACSCLPLRMAQLERTEECNDNRPPD</sequence>
<reference evidence="3" key="2">
    <citation type="submission" date="2010-07" db="EMBL/GenBank/DDBJ databases">
        <authorList>
            <consortium name="The Broad Institute Genome Sequencing Platform"/>
            <consortium name="Broad Institute Genome Sequencing Center for Infectious Disease"/>
            <person name="Ma L.-J."/>
            <person name="Dead R."/>
            <person name="Young S."/>
            <person name="Zeng Q."/>
            <person name="Koehrsen M."/>
            <person name="Alvarado L."/>
            <person name="Berlin A."/>
            <person name="Chapman S.B."/>
            <person name="Chen Z."/>
            <person name="Freedman E."/>
            <person name="Gellesch M."/>
            <person name="Goldberg J."/>
            <person name="Griggs A."/>
            <person name="Gujja S."/>
            <person name="Heilman E.R."/>
            <person name="Heiman D."/>
            <person name="Hepburn T."/>
            <person name="Howarth C."/>
            <person name="Jen D."/>
            <person name="Larson L."/>
            <person name="Mehta T."/>
            <person name="Neiman D."/>
            <person name="Pearson M."/>
            <person name="Roberts A."/>
            <person name="Saif S."/>
            <person name="Shea T."/>
            <person name="Shenoy N."/>
            <person name="Sisk P."/>
            <person name="Stolte C."/>
            <person name="Sykes S."/>
            <person name="Walk T."/>
            <person name="White J."/>
            <person name="Yandava C."/>
            <person name="Haas B."/>
            <person name="Nusbaum C."/>
            <person name="Birren B."/>
        </authorList>
    </citation>
    <scope>NUCLEOTIDE SEQUENCE</scope>
    <source>
        <strain evidence="3">R3-111a-1</strain>
    </source>
</reference>
<organism evidence="3">
    <name type="scientific">Gaeumannomyces tritici (strain R3-111a-1)</name>
    <name type="common">Wheat and barley take-all root rot fungus</name>
    <name type="synonym">Gaeumannomyces graminis var. tritici</name>
    <dbReference type="NCBI Taxonomy" id="644352"/>
    <lineage>
        <taxon>Eukaryota</taxon>
        <taxon>Fungi</taxon>
        <taxon>Dikarya</taxon>
        <taxon>Ascomycota</taxon>
        <taxon>Pezizomycotina</taxon>
        <taxon>Sordariomycetes</taxon>
        <taxon>Sordariomycetidae</taxon>
        <taxon>Magnaporthales</taxon>
        <taxon>Magnaporthaceae</taxon>
        <taxon>Gaeumannomyces</taxon>
    </lineage>
</organism>
<feature type="region of interest" description="Disordered" evidence="1">
    <location>
        <begin position="33"/>
        <end position="92"/>
    </location>
</feature>
<evidence type="ECO:0000313" key="5">
    <source>
        <dbReference type="Proteomes" id="UP000006039"/>
    </source>
</evidence>
<reference evidence="5" key="1">
    <citation type="submission" date="2010-07" db="EMBL/GenBank/DDBJ databases">
        <title>The genome sequence of Gaeumannomyces graminis var. tritici strain R3-111a-1.</title>
        <authorList>
            <consortium name="The Broad Institute Genome Sequencing Platform"/>
            <person name="Ma L.-J."/>
            <person name="Dead R."/>
            <person name="Young S."/>
            <person name="Zeng Q."/>
            <person name="Koehrsen M."/>
            <person name="Alvarado L."/>
            <person name="Berlin A."/>
            <person name="Chapman S.B."/>
            <person name="Chen Z."/>
            <person name="Freedman E."/>
            <person name="Gellesch M."/>
            <person name="Goldberg J."/>
            <person name="Griggs A."/>
            <person name="Gujja S."/>
            <person name="Heilman E.R."/>
            <person name="Heiman D."/>
            <person name="Hepburn T."/>
            <person name="Howarth C."/>
            <person name="Jen D."/>
            <person name="Larson L."/>
            <person name="Mehta T."/>
            <person name="Neiman D."/>
            <person name="Pearson M."/>
            <person name="Roberts A."/>
            <person name="Saif S."/>
            <person name="Shea T."/>
            <person name="Shenoy N."/>
            <person name="Sisk P."/>
            <person name="Stolte C."/>
            <person name="Sykes S."/>
            <person name="Walk T."/>
            <person name="White J."/>
            <person name="Yandava C."/>
            <person name="Haas B."/>
            <person name="Nusbaum C."/>
            <person name="Birren B."/>
        </authorList>
    </citation>
    <scope>NUCLEOTIDE SEQUENCE [LARGE SCALE GENOMIC DNA]</scope>
    <source>
        <strain evidence="5">R3-111a-1</strain>
    </source>
</reference>
<gene>
    <name evidence="4" type="primary">20340700</name>
    <name evidence="3" type="ORF">GGTG_00242</name>
</gene>
<evidence type="ECO:0000313" key="4">
    <source>
        <dbReference type="EnsemblFungi" id="EJT80239"/>
    </source>
</evidence>
<accession>J3NG49</accession>
<protein>
    <recommendedName>
        <fullName evidence="6">Secreted protein</fullName>
    </recommendedName>
</protein>
<dbReference type="EnsemblFungi" id="EJT80239">
    <property type="protein sequence ID" value="EJT80239"/>
    <property type="gene ID" value="GGTG_00242"/>
</dbReference>
<reference evidence="4" key="5">
    <citation type="submission" date="2018-04" db="UniProtKB">
        <authorList>
            <consortium name="EnsemblFungi"/>
        </authorList>
    </citation>
    <scope>IDENTIFICATION</scope>
    <source>
        <strain evidence="4">R3-111a-1</strain>
    </source>
</reference>
<evidence type="ECO:0008006" key="6">
    <source>
        <dbReference type="Google" id="ProtNLM"/>
    </source>
</evidence>